<dbReference type="EMBL" id="KU202419">
    <property type="protein sequence ID" value="ANH22733.1"/>
    <property type="molecule type" value="Genomic_DNA"/>
</dbReference>
<dbReference type="AlphaFoldDB" id="A0A173G9K2"/>
<dbReference type="Gene3D" id="3.10.350.10">
    <property type="entry name" value="LysM domain"/>
    <property type="match status" value="1"/>
</dbReference>
<evidence type="ECO:0000313" key="4">
    <source>
        <dbReference type="EMBL" id="ANH22733.1"/>
    </source>
</evidence>
<dbReference type="InterPro" id="IPR036779">
    <property type="entry name" value="LysM_dom_sf"/>
</dbReference>
<name>A0A173G9K2_9HYPO</name>
<reference evidence="4" key="1">
    <citation type="journal article" date="2016" name="BMC Genomics">
        <title>Genome sequence and comparative analysis of clavicipitaceous insect-pathogenic fungus Aschersonia badia with Metarhizium spp.</title>
        <authorList>
            <person name="Agrawal Y."/>
            <person name="Narwani T."/>
            <person name="Subramanian S."/>
        </authorList>
    </citation>
    <scope>NUCLEOTIDE SEQUENCE</scope>
    <source>
        <strain evidence="4">MTCC 10142</strain>
    </source>
</reference>
<protein>
    <recommendedName>
        <fullName evidence="3">LysM domain-containing protein</fullName>
    </recommendedName>
</protein>
<feature type="non-terminal residue" evidence="4">
    <location>
        <position position="86"/>
    </location>
</feature>
<organism evidence="4">
    <name type="scientific">Hypocrella siamensis</name>
    <dbReference type="NCBI Taxonomy" id="696354"/>
    <lineage>
        <taxon>Eukaryota</taxon>
        <taxon>Fungi</taxon>
        <taxon>Dikarya</taxon>
        <taxon>Ascomycota</taxon>
        <taxon>Pezizomycotina</taxon>
        <taxon>Sordariomycetes</taxon>
        <taxon>Hypocreomycetidae</taxon>
        <taxon>Hypocreales</taxon>
        <taxon>Clavicipitaceae</taxon>
        <taxon>Hypocrella</taxon>
    </lineage>
</organism>
<comment type="similarity">
    <text evidence="1">Belongs to the secreted LysM effector family.</text>
</comment>
<evidence type="ECO:0000256" key="1">
    <source>
        <dbReference type="ARBA" id="ARBA00044955"/>
    </source>
</evidence>
<feature type="signal peptide" evidence="2">
    <location>
        <begin position="1"/>
        <end position="21"/>
    </location>
</feature>
<dbReference type="PROSITE" id="PS51782">
    <property type="entry name" value="LYSM"/>
    <property type="match status" value="1"/>
</dbReference>
<feature type="chain" id="PRO_5008006426" description="LysM domain-containing protein" evidence="2">
    <location>
        <begin position="22"/>
        <end position="86"/>
    </location>
</feature>
<dbReference type="Pfam" id="PF01476">
    <property type="entry name" value="LysM"/>
    <property type="match status" value="1"/>
</dbReference>
<sequence length="86" mass="9128">MLSITRTLLLAAAAFTLTVSAGPLEARDGHYPVDGCKRYATPQSGQTCTKFAHANGISVEKLRRFNNGLNDGCTNLWAGVDACVEA</sequence>
<evidence type="ECO:0000259" key="3">
    <source>
        <dbReference type="PROSITE" id="PS51782"/>
    </source>
</evidence>
<proteinExistence type="inferred from homology"/>
<evidence type="ECO:0000256" key="2">
    <source>
        <dbReference type="SAM" id="SignalP"/>
    </source>
</evidence>
<accession>A0A173G9K2</accession>
<keyword evidence="2" id="KW-0732">Signal</keyword>
<dbReference type="SUPFAM" id="SSF54106">
    <property type="entry name" value="LysM domain"/>
    <property type="match status" value="1"/>
</dbReference>
<feature type="domain" description="LysM" evidence="3">
    <location>
        <begin position="38"/>
        <end position="84"/>
    </location>
</feature>
<dbReference type="InterPro" id="IPR018392">
    <property type="entry name" value="LysM"/>
</dbReference>